<proteinExistence type="predicted"/>
<dbReference type="EMBL" id="AP017928">
    <property type="protein sequence ID" value="BBA36326.1"/>
    <property type="molecule type" value="Genomic_DNA"/>
</dbReference>
<name>A0A250KXS5_9GAMM</name>
<evidence type="ECO:0008006" key="3">
    <source>
        <dbReference type="Google" id="ProtNLM"/>
    </source>
</evidence>
<dbReference type="KEGG" id="mmai:sS8_4396"/>
<gene>
    <name evidence="1" type="ORF">sS8_4396</name>
</gene>
<dbReference type="InterPro" id="IPR029044">
    <property type="entry name" value="Nucleotide-diphossugar_trans"/>
</dbReference>
<protein>
    <recommendedName>
        <fullName evidence="3">Glycosyltransferase</fullName>
    </recommendedName>
</protein>
<keyword evidence="2" id="KW-1185">Reference proteome</keyword>
<organism evidence="1 2">
    <name type="scientific">Methylocaldum marinum</name>
    <dbReference type="NCBI Taxonomy" id="1432792"/>
    <lineage>
        <taxon>Bacteria</taxon>
        <taxon>Pseudomonadati</taxon>
        <taxon>Pseudomonadota</taxon>
        <taxon>Gammaproteobacteria</taxon>
        <taxon>Methylococcales</taxon>
        <taxon>Methylococcaceae</taxon>
        <taxon>Methylocaldum</taxon>
    </lineage>
</organism>
<sequence length="207" mass="22827">MPNYRFPHATLAVMAKAPIPGQVKTRLIPALGAEGASRLHAALLRRTVGAMLHANLCPIQLWCSPDTDHPEFIELQVLGTVLKTQCPGDLGARMGHAARECLETARKVIIIGTDCPVLHAGFVEQAIITLTNGHDAIVGPAEDGGYYLLGLNRTADELFQSMPWGGERVLLETRRRLDNLGWRWSELAPLWDVDRPEDLQRLESVNL</sequence>
<dbReference type="NCBIfam" id="TIGR04282">
    <property type="entry name" value="glyco_like_cofC"/>
    <property type="match status" value="1"/>
</dbReference>
<dbReference type="AlphaFoldDB" id="A0A250KXS5"/>
<dbReference type="Proteomes" id="UP000266313">
    <property type="component" value="Chromosome"/>
</dbReference>
<dbReference type="SUPFAM" id="SSF53448">
    <property type="entry name" value="Nucleotide-diphospho-sugar transferases"/>
    <property type="match status" value="1"/>
</dbReference>
<evidence type="ECO:0000313" key="2">
    <source>
        <dbReference type="Proteomes" id="UP000266313"/>
    </source>
</evidence>
<dbReference type="PANTHER" id="PTHR36529">
    <property type="entry name" value="SLL1095 PROTEIN"/>
    <property type="match status" value="1"/>
</dbReference>
<evidence type="ECO:0000313" key="1">
    <source>
        <dbReference type="EMBL" id="BBA36326.1"/>
    </source>
</evidence>
<dbReference type="PANTHER" id="PTHR36529:SF1">
    <property type="entry name" value="GLYCOSYLTRANSFERASE"/>
    <property type="match status" value="1"/>
</dbReference>
<reference evidence="1 2" key="1">
    <citation type="submission" date="2016-12" db="EMBL/GenBank/DDBJ databases">
        <title>Genome sequencing of Methylocaldum marinum.</title>
        <authorList>
            <person name="Takeuchi M."/>
            <person name="Kamagata Y."/>
            <person name="Hiraoka S."/>
            <person name="Oshima K."/>
            <person name="Hattori M."/>
            <person name="Iwasaki W."/>
        </authorList>
    </citation>
    <scope>NUCLEOTIDE SEQUENCE [LARGE SCALE GENOMIC DNA]</scope>
    <source>
        <strain evidence="1 2">S8</strain>
    </source>
</reference>
<dbReference type="InterPro" id="IPR018641">
    <property type="entry name" value="Trfase_1_rSAM/seldom-assoc"/>
</dbReference>
<accession>A0A250KXS5</accession>
<dbReference type="Gene3D" id="3.90.550.10">
    <property type="entry name" value="Spore Coat Polysaccharide Biosynthesis Protein SpsA, Chain A"/>
    <property type="match status" value="1"/>
</dbReference>
<dbReference type="Pfam" id="PF09837">
    <property type="entry name" value="DUF2064"/>
    <property type="match status" value="1"/>
</dbReference>